<dbReference type="Pfam" id="PF13715">
    <property type="entry name" value="CarbopepD_reg_2"/>
    <property type="match status" value="1"/>
</dbReference>
<reference evidence="19 20" key="1">
    <citation type="submission" date="2016-06" db="EMBL/GenBank/DDBJ databases">
        <title>Draft Genome Sequence of Tenacibaculum soleae UCD-KL19.</title>
        <authorList>
            <person name="Eisen J.A."/>
            <person name="Coil D.A."/>
            <person name="Lujan K.M."/>
        </authorList>
    </citation>
    <scope>NUCLEOTIDE SEQUENCE [LARGE SCALE GENOMIC DNA]</scope>
    <source>
        <strain evidence="19 20">UCD-KL19</strain>
    </source>
</reference>
<keyword evidence="3 14" id="KW-0813">Transport</keyword>
<keyword evidence="5" id="KW-0410">Iron transport</keyword>
<dbReference type="Gene3D" id="2.60.40.1120">
    <property type="entry name" value="Carboxypeptidase-like, regulatory domain"/>
    <property type="match status" value="1"/>
</dbReference>
<proteinExistence type="inferred from homology"/>
<evidence type="ECO:0000313" key="20">
    <source>
        <dbReference type="Proteomes" id="UP000093186"/>
    </source>
</evidence>
<evidence type="ECO:0000259" key="18">
    <source>
        <dbReference type="Pfam" id="PF07715"/>
    </source>
</evidence>
<dbReference type="InterPro" id="IPR010105">
    <property type="entry name" value="TonB_sidphr_rcpt"/>
</dbReference>
<keyword evidence="20" id="KW-1185">Reference proteome</keyword>
<evidence type="ECO:0000256" key="7">
    <source>
        <dbReference type="ARBA" id="ARBA00022729"/>
    </source>
</evidence>
<dbReference type="CDD" id="cd01347">
    <property type="entry name" value="ligand_gated_channel"/>
    <property type="match status" value="1"/>
</dbReference>
<dbReference type="PROSITE" id="PS52016">
    <property type="entry name" value="TONB_DEPENDENT_REC_3"/>
    <property type="match status" value="1"/>
</dbReference>
<sequence>MRIFTIVLLICSCIQTAFSQATLKGIVKSENNNIIPYANVYIKGTTAGTETKEDGTFVLKNIPFSNYTITASAVGFTSLSKKITVKKDVNNIVFILKSDTQLEEVELFGARNKRAEKLETLTRLPLAPNEQLQSISVLSHKLIDQQNALSLSDVTKNVAGVYTFATYGNTKESMSLRGYRGIPILKNGVRINSDFRGTGVITDMAGVDNIQVLKGISAISQGLGGDLGSAGGVINVVTKTPKFYEGGEVSLRAGSYGKLRPTFDFYGPLDKKKTVAFRVAGAYDKADSYRVNVSSDRLYINPSLAWKPNDKTSIILEMDYMDDSRTPDQGTINIGSYDVNNIYKLSNDRFMGFDSDRSSTLNTTYAIRFDRKISDKLTLKAGYFTSNLNTYTETSYAFQASPRNGLDQLTDEQRYREYYASGRDDNNSVFQLDLIGKDVETGSLKHTFQIGIDYRTNEFDNTAYTTNYTTADPYVDVIDLTGPIDNKLPSGISVTLNPARASGSKTKSYGFTIQDKISINSWADVFLGLRYSSLERTKGNFLGRTLAGSKRDNAFNPLVGFNIKPNENIVVFGSYASSSNPMTSFYTDINGNELGTERWDQLETGIKSTWFNNALRFNITTFFTSSKNLNLEVLDASGNSLGYFTKGGEDTRNGVEVELIGRVLPNLQIIGGYSYLDAKYKDHVDYYYNSSPINTPKHTANFWARYAFNNSLDGLSLAAGAYFLGERPHNVWSRKYTHVGVQPNTKPFNLKAYTTVNLQASYKFNKKISLDIYGNNIFNEVGYNAYRTVYLNRIQPTSYGATLRYKF</sequence>
<evidence type="ECO:0000256" key="12">
    <source>
        <dbReference type="ARBA" id="ARBA00023170"/>
    </source>
</evidence>
<evidence type="ECO:0000256" key="5">
    <source>
        <dbReference type="ARBA" id="ARBA00022496"/>
    </source>
</evidence>
<dbReference type="SUPFAM" id="SSF49464">
    <property type="entry name" value="Carboxypeptidase regulatory domain-like"/>
    <property type="match status" value="1"/>
</dbReference>
<dbReference type="STRING" id="447689.BA195_07025"/>
<evidence type="ECO:0000256" key="10">
    <source>
        <dbReference type="ARBA" id="ARBA00023077"/>
    </source>
</evidence>
<dbReference type="InterPro" id="IPR000531">
    <property type="entry name" value="Beta-barrel_TonB"/>
</dbReference>
<dbReference type="InterPro" id="IPR012910">
    <property type="entry name" value="Plug_dom"/>
</dbReference>
<dbReference type="GO" id="GO:0009279">
    <property type="term" value="C:cell outer membrane"/>
    <property type="evidence" value="ECO:0007669"/>
    <property type="project" value="UniProtKB-SubCell"/>
</dbReference>
<dbReference type="InterPro" id="IPR039426">
    <property type="entry name" value="TonB-dep_rcpt-like"/>
</dbReference>
<organism evidence="19 20">
    <name type="scientific">Tenacibaculum soleae</name>
    <dbReference type="NCBI Taxonomy" id="447689"/>
    <lineage>
        <taxon>Bacteria</taxon>
        <taxon>Pseudomonadati</taxon>
        <taxon>Bacteroidota</taxon>
        <taxon>Flavobacteriia</taxon>
        <taxon>Flavobacteriales</taxon>
        <taxon>Flavobacteriaceae</taxon>
        <taxon>Tenacibaculum</taxon>
    </lineage>
</organism>
<dbReference type="Gene3D" id="2.170.130.10">
    <property type="entry name" value="TonB-dependent receptor, plug domain"/>
    <property type="match status" value="1"/>
</dbReference>
<evidence type="ECO:0000256" key="1">
    <source>
        <dbReference type="ARBA" id="ARBA00004571"/>
    </source>
</evidence>
<keyword evidence="6 14" id="KW-0812">Transmembrane</keyword>
<evidence type="ECO:0000256" key="6">
    <source>
        <dbReference type="ARBA" id="ARBA00022692"/>
    </source>
</evidence>
<keyword evidence="10 15" id="KW-0798">TonB box</keyword>
<dbReference type="PANTHER" id="PTHR32552">
    <property type="entry name" value="FERRICHROME IRON RECEPTOR-RELATED"/>
    <property type="match status" value="1"/>
</dbReference>
<dbReference type="Pfam" id="PF00593">
    <property type="entry name" value="TonB_dep_Rec_b-barrel"/>
    <property type="match status" value="1"/>
</dbReference>
<dbReference type="Pfam" id="PF07715">
    <property type="entry name" value="Plug"/>
    <property type="match status" value="1"/>
</dbReference>
<keyword evidence="13 14" id="KW-0998">Cell outer membrane</keyword>
<feature type="chain" id="PRO_5008640144" description="TonB-dependent receptor" evidence="16">
    <location>
        <begin position="20"/>
        <end position="807"/>
    </location>
</feature>
<evidence type="ECO:0000256" key="4">
    <source>
        <dbReference type="ARBA" id="ARBA00022452"/>
    </source>
</evidence>
<feature type="domain" description="TonB-dependent receptor plug" evidence="18">
    <location>
        <begin position="130"/>
        <end position="223"/>
    </location>
</feature>
<evidence type="ECO:0008006" key="21">
    <source>
        <dbReference type="Google" id="ProtNLM"/>
    </source>
</evidence>
<dbReference type="InterPro" id="IPR037066">
    <property type="entry name" value="Plug_dom_sf"/>
</dbReference>
<evidence type="ECO:0000259" key="17">
    <source>
        <dbReference type="Pfam" id="PF00593"/>
    </source>
</evidence>
<dbReference type="SUPFAM" id="SSF56935">
    <property type="entry name" value="Porins"/>
    <property type="match status" value="1"/>
</dbReference>
<evidence type="ECO:0000256" key="3">
    <source>
        <dbReference type="ARBA" id="ARBA00022448"/>
    </source>
</evidence>
<dbReference type="NCBIfam" id="TIGR01783">
    <property type="entry name" value="TonB-siderophor"/>
    <property type="match status" value="1"/>
</dbReference>
<dbReference type="GO" id="GO:0038023">
    <property type="term" value="F:signaling receptor activity"/>
    <property type="evidence" value="ECO:0007669"/>
    <property type="project" value="InterPro"/>
</dbReference>
<dbReference type="AlphaFoldDB" id="A0A1B9Y3L9"/>
<evidence type="ECO:0000313" key="19">
    <source>
        <dbReference type="EMBL" id="OCK44418.1"/>
    </source>
</evidence>
<comment type="similarity">
    <text evidence="2 14 15">Belongs to the TonB-dependent receptor family.</text>
</comment>
<accession>A0A1B9Y3L9</accession>
<dbReference type="EMBL" id="MAKX01000001">
    <property type="protein sequence ID" value="OCK44418.1"/>
    <property type="molecule type" value="Genomic_DNA"/>
</dbReference>
<evidence type="ECO:0000256" key="8">
    <source>
        <dbReference type="ARBA" id="ARBA00023004"/>
    </source>
</evidence>
<keyword evidence="8" id="KW-0408">Iron</keyword>
<protein>
    <recommendedName>
        <fullName evidence="21">TonB-dependent receptor</fullName>
    </recommendedName>
</protein>
<evidence type="ECO:0000256" key="13">
    <source>
        <dbReference type="ARBA" id="ARBA00023237"/>
    </source>
</evidence>
<dbReference type="InterPro" id="IPR036942">
    <property type="entry name" value="Beta-barrel_TonB_sf"/>
</dbReference>
<keyword evidence="4 14" id="KW-1134">Transmembrane beta strand</keyword>
<comment type="caution">
    <text evidence="19">The sequence shown here is derived from an EMBL/GenBank/DDBJ whole genome shotgun (WGS) entry which is preliminary data.</text>
</comment>
<keyword evidence="7 16" id="KW-0732">Signal</keyword>
<dbReference type="PANTHER" id="PTHR32552:SF68">
    <property type="entry name" value="FERRICHROME OUTER MEMBRANE TRANSPORTER_PHAGE RECEPTOR"/>
    <property type="match status" value="1"/>
</dbReference>
<keyword evidence="9" id="KW-0406">Ion transport</keyword>
<feature type="domain" description="TonB-dependent receptor-like beta-barrel" evidence="17">
    <location>
        <begin position="306"/>
        <end position="777"/>
    </location>
</feature>
<evidence type="ECO:0000256" key="2">
    <source>
        <dbReference type="ARBA" id="ARBA00009810"/>
    </source>
</evidence>
<keyword evidence="11 14" id="KW-0472">Membrane</keyword>
<dbReference type="RefSeq" id="WP_068703772.1">
    <property type="nucleotide sequence ID" value="NZ_MAKX01000001.1"/>
</dbReference>
<name>A0A1B9Y3L9_9FLAO</name>
<comment type="subcellular location">
    <subcellularLocation>
        <location evidence="1 14">Cell outer membrane</location>
        <topology evidence="1 14">Multi-pass membrane protein</topology>
    </subcellularLocation>
</comment>
<evidence type="ECO:0000256" key="9">
    <source>
        <dbReference type="ARBA" id="ARBA00023065"/>
    </source>
</evidence>
<gene>
    <name evidence="19" type="ORF">BA195_07025</name>
</gene>
<dbReference type="GO" id="GO:0015891">
    <property type="term" value="P:siderophore transport"/>
    <property type="evidence" value="ECO:0007669"/>
    <property type="project" value="InterPro"/>
</dbReference>
<evidence type="ECO:0000256" key="14">
    <source>
        <dbReference type="PROSITE-ProRule" id="PRU01360"/>
    </source>
</evidence>
<dbReference type="Proteomes" id="UP000093186">
    <property type="component" value="Unassembled WGS sequence"/>
</dbReference>
<evidence type="ECO:0000256" key="16">
    <source>
        <dbReference type="SAM" id="SignalP"/>
    </source>
</evidence>
<keyword evidence="12" id="KW-0675">Receptor</keyword>
<dbReference type="OrthoDB" id="9775095at2"/>
<feature type="signal peptide" evidence="16">
    <location>
        <begin position="1"/>
        <end position="19"/>
    </location>
</feature>
<dbReference type="Gene3D" id="2.40.170.20">
    <property type="entry name" value="TonB-dependent receptor, beta-barrel domain"/>
    <property type="match status" value="1"/>
</dbReference>
<evidence type="ECO:0000256" key="11">
    <source>
        <dbReference type="ARBA" id="ARBA00023136"/>
    </source>
</evidence>
<dbReference type="GO" id="GO:0015344">
    <property type="term" value="F:siderophore uptake transmembrane transporter activity"/>
    <property type="evidence" value="ECO:0007669"/>
    <property type="project" value="TreeGrafter"/>
</dbReference>
<evidence type="ECO:0000256" key="15">
    <source>
        <dbReference type="RuleBase" id="RU003357"/>
    </source>
</evidence>
<dbReference type="InterPro" id="IPR008969">
    <property type="entry name" value="CarboxyPept-like_regulatory"/>
</dbReference>